<evidence type="ECO:0000256" key="3">
    <source>
        <dbReference type="ARBA" id="ARBA00022692"/>
    </source>
</evidence>
<keyword evidence="14" id="KW-1185">Reference proteome</keyword>
<dbReference type="PANTHER" id="PTHR24248">
    <property type="entry name" value="ADRENERGIC RECEPTOR-RELATED G-PROTEIN COUPLED RECEPTOR"/>
    <property type="match status" value="1"/>
</dbReference>
<keyword evidence="6 11" id="KW-0472">Membrane</keyword>
<feature type="transmembrane region" description="Helical" evidence="11">
    <location>
        <begin position="69"/>
        <end position="96"/>
    </location>
</feature>
<evidence type="ECO:0000259" key="12">
    <source>
        <dbReference type="PROSITE" id="PS50262"/>
    </source>
</evidence>
<dbReference type="PROSITE" id="PS00237">
    <property type="entry name" value="G_PROTEIN_RECEP_F1_1"/>
    <property type="match status" value="1"/>
</dbReference>
<dbReference type="PANTHER" id="PTHR24248:SF163">
    <property type="entry name" value="HISTAMINE H2 RECEPTOR-LIKE"/>
    <property type="match status" value="1"/>
</dbReference>
<evidence type="ECO:0000256" key="1">
    <source>
        <dbReference type="ARBA" id="ARBA00004651"/>
    </source>
</evidence>
<organism evidence="13 14">
    <name type="scientific">Stichopus japonicus</name>
    <name type="common">Sea cucumber</name>
    <dbReference type="NCBI Taxonomy" id="307972"/>
    <lineage>
        <taxon>Eukaryota</taxon>
        <taxon>Metazoa</taxon>
        <taxon>Echinodermata</taxon>
        <taxon>Eleutherozoa</taxon>
        <taxon>Echinozoa</taxon>
        <taxon>Holothuroidea</taxon>
        <taxon>Aspidochirotacea</taxon>
        <taxon>Aspidochirotida</taxon>
        <taxon>Stichopodidae</taxon>
        <taxon>Apostichopus</taxon>
    </lineage>
</organism>
<feature type="transmembrane region" description="Helical" evidence="11">
    <location>
        <begin position="150"/>
        <end position="172"/>
    </location>
</feature>
<dbReference type="GO" id="GO:0005886">
    <property type="term" value="C:plasma membrane"/>
    <property type="evidence" value="ECO:0007669"/>
    <property type="project" value="UniProtKB-SubCell"/>
</dbReference>
<dbReference type="SUPFAM" id="SSF81321">
    <property type="entry name" value="Family A G protein-coupled receptor-like"/>
    <property type="match status" value="1"/>
</dbReference>
<dbReference type="Proteomes" id="UP000230750">
    <property type="component" value="Unassembled WGS sequence"/>
</dbReference>
<dbReference type="Gene3D" id="1.20.1070.10">
    <property type="entry name" value="Rhodopsin 7-helix transmembrane proteins"/>
    <property type="match status" value="1"/>
</dbReference>
<dbReference type="PRINTS" id="PR00237">
    <property type="entry name" value="GPCRRHODOPSN"/>
</dbReference>
<keyword evidence="3 10" id="KW-0812">Transmembrane</keyword>
<accession>A0A2G8K4E2</accession>
<keyword evidence="7" id="KW-1015">Disulfide bond</keyword>
<keyword evidence="4 11" id="KW-1133">Transmembrane helix</keyword>
<evidence type="ECO:0000256" key="8">
    <source>
        <dbReference type="ARBA" id="ARBA00023170"/>
    </source>
</evidence>
<evidence type="ECO:0000256" key="11">
    <source>
        <dbReference type="SAM" id="Phobius"/>
    </source>
</evidence>
<dbReference type="InterPro" id="IPR000276">
    <property type="entry name" value="GPCR_Rhodpsn"/>
</dbReference>
<dbReference type="InterPro" id="IPR017452">
    <property type="entry name" value="GPCR_Rhodpsn_7TM"/>
</dbReference>
<dbReference type="PROSITE" id="PS50262">
    <property type="entry name" value="G_PROTEIN_RECEP_F1_2"/>
    <property type="match status" value="1"/>
</dbReference>
<dbReference type="STRING" id="307972.A0A2G8K4E2"/>
<dbReference type="GO" id="GO:0071880">
    <property type="term" value="P:adenylate cyclase-activating adrenergic receptor signaling pathway"/>
    <property type="evidence" value="ECO:0007669"/>
    <property type="project" value="TreeGrafter"/>
</dbReference>
<evidence type="ECO:0000313" key="13">
    <source>
        <dbReference type="EMBL" id="PIK42823.1"/>
    </source>
</evidence>
<feature type="transmembrane region" description="Helical" evidence="11">
    <location>
        <begin position="102"/>
        <end position="130"/>
    </location>
</feature>
<feature type="transmembrane region" description="Helical" evidence="11">
    <location>
        <begin position="192"/>
        <end position="214"/>
    </location>
</feature>
<dbReference type="GO" id="GO:0043410">
    <property type="term" value="P:positive regulation of MAPK cascade"/>
    <property type="evidence" value="ECO:0007669"/>
    <property type="project" value="TreeGrafter"/>
</dbReference>
<dbReference type="FunFam" id="1.20.1070.10:FF:000523">
    <property type="entry name" value="5-hydroxytryptamine receptor 2B"/>
    <property type="match status" value="1"/>
</dbReference>
<feature type="transmembrane region" description="Helical" evidence="11">
    <location>
        <begin position="35"/>
        <end position="57"/>
    </location>
</feature>
<evidence type="ECO:0000313" key="14">
    <source>
        <dbReference type="Proteomes" id="UP000230750"/>
    </source>
</evidence>
<evidence type="ECO:0000256" key="2">
    <source>
        <dbReference type="ARBA" id="ARBA00022475"/>
    </source>
</evidence>
<feature type="domain" description="G-protein coupled receptors family 1 profile" evidence="12">
    <location>
        <begin position="51"/>
        <end position="311"/>
    </location>
</feature>
<reference evidence="13 14" key="1">
    <citation type="journal article" date="2017" name="PLoS Biol.">
        <title>The sea cucumber genome provides insights into morphological evolution and visceral regeneration.</title>
        <authorList>
            <person name="Zhang X."/>
            <person name="Sun L."/>
            <person name="Yuan J."/>
            <person name="Sun Y."/>
            <person name="Gao Y."/>
            <person name="Zhang L."/>
            <person name="Li S."/>
            <person name="Dai H."/>
            <person name="Hamel J.F."/>
            <person name="Liu C."/>
            <person name="Yu Y."/>
            <person name="Liu S."/>
            <person name="Lin W."/>
            <person name="Guo K."/>
            <person name="Jin S."/>
            <person name="Xu P."/>
            <person name="Storey K.B."/>
            <person name="Huan P."/>
            <person name="Zhang T."/>
            <person name="Zhou Y."/>
            <person name="Zhang J."/>
            <person name="Lin C."/>
            <person name="Li X."/>
            <person name="Xing L."/>
            <person name="Huo D."/>
            <person name="Sun M."/>
            <person name="Wang L."/>
            <person name="Mercier A."/>
            <person name="Li F."/>
            <person name="Yang H."/>
            <person name="Xiang J."/>
        </authorList>
    </citation>
    <scope>NUCLEOTIDE SEQUENCE [LARGE SCALE GENOMIC DNA]</scope>
    <source>
        <strain evidence="13">Shaxun</strain>
        <tissue evidence="13">Muscle</tissue>
    </source>
</reference>
<evidence type="ECO:0000256" key="5">
    <source>
        <dbReference type="ARBA" id="ARBA00023040"/>
    </source>
</evidence>
<feature type="transmembrane region" description="Helical" evidence="11">
    <location>
        <begin position="259"/>
        <end position="283"/>
    </location>
</feature>
<keyword evidence="5 10" id="KW-0297">G-protein coupled receptor</keyword>
<keyword evidence="2" id="KW-1003">Cell membrane</keyword>
<gene>
    <name evidence="13" type="ORF">BSL78_20316</name>
</gene>
<comment type="subcellular location">
    <subcellularLocation>
        <location evidence="1">Cell membrane</location>
        <topology evidence="1">Multi-pass membrane protein</topology>
    </subcellularLocation>
</comment>
<dbReference type="AlphaFoldDB" id="A0A2G8K4E2"/>
<evidence type="ECO:0000256" key="10">
    <source>
        <dbReference type="RuleBase" id="RU000688"/>
    </source>
</evidence>
<evidence type="ECO:0000256" key="4">
    <source>
        <dbReference type="ARBA" id="ARBA00022989"/>
    </source>
</evidence>
<proteinExistence type="inferred from homology"/>
<dbReference type="OrthoDB" id="5951059at2759"/>
<evidence type="ECO:0000256" key="6">
    <source>
        <dbReference type="ARBA" id="ARBA00023136"/>
    </source>
</evidence>
<comment type="similarity">
    <text evidence="10">Belongs to the G-protein coupled receptor 1 family.</text>
</comment>
<dbReference type="EMBL" id="MRZV01000900">
    <property type="protein sequence ID" value="PIK42823.1"/>
    <property type="molecule type" value="Genomic_DNA"/>
</dbReference>
<keyword evidence="9 10" id="KW-0807">Transducer</keyword>
<evidence type="ECO:0000256" key="9">
    <source>
        <dbReference type="ARBA" id="ARBA00023224"/>
    </source>
</evidence>
<name>A0A2G8K4E2_STIJA</name>
<dbReference type="GO" id="GO:0004930">
    <property type="term" value="F:G protein-coupled receptor activity"/>
    <property type="evidence" value="ECO:0007669"/>
    <property type="project" value="UniProtKB-KW"/>
</dbReference>
<sequence length="402" mass="45273">MADDDAINSTTIIHTMSPSTPTDEYGLAHSVPTSIFVIIILVLIILTTVIGNTLVCLSPLFSHRLRTATYTFLVSLAVADLLLGITVLPFSAIMAVSEKWPLSMFICNIYVSCDVMFCTSSILHLLVISFDRHYAITRPYAYQRKMNRKAALICIAIVWIISVLISFVPINFGWNVDQSVTNAEDCQFNATLLFSLMDGILLFFVPMAVMFVLYGRIVCIARRQAKAIRRLMINSTEVEDGARERTNRRSIDEHKATKIIAIVLGCFVICWVPYFTIFTFGLVFNRKPNHVVDTIVLWLGYVNSLVNPLVYTAMIRDFRNAFKRIISICFCSQRGSRCFWFGKNGSKSNFSTTYAHNSTHPETANGDNTCNKNMQFSLKPNGFYSKILRMSTSTVQVESQGV</sequence>
<keyword evidence="8 10" id="KW-0675">Receptor</keyword>
<comment type="caution">
    <text evidence="13">The sequence shown here is derived from an EMBL/GenBank/DDBJ whole genome shotgun (WGS) entry which is preliminary data.</text>
</comment>
<evidence type="ECO:0000256" key="7">
    <source>
        <dbReference type="ARBA" id="ARBA00023157"/>
    </source>
</evidence>
<protein>
    <submittedName>
        <fullName evidence="13">Putative histamine H2 receptor-like</fullName>
    </submittedName>
</protein>
<dbReference type="Pfam" id="PF00001">
    <property type="entry name" value="7tm_1"/>
    <property type="match status" value="1"/>
</dbReference>
<feature type="transmembrane region" description="Helical" evidence="11">
    <location>
        <begin position="295"/>
        <end position="314"/>
    </location>
</feature>